<dbReference type="PANTHER" id="PTHR31623:SF110">
    <property type="entry name" value="VINORINE SYNTHASE-LIKE"/>
    <property type="match status" value="1"/>
</dbReference>
<sequence length="457" mass="50136">MEEPQNLEVKLISTQIVKPSSPTLRNKNSLTLSFLDQSFPAVTLPALIVYTNSAPVDTVTNLKTSLSETLTTFYPLAGRCENLDTVSCNDEGVPYRETRVNCRVTDLLNSPKKLDLFVKFLPPIDLFSFGNCPVSDFPPLSFQVNLFECGGIVIGCYFFHKLLDASSLACFFNNWAAVASKRYSDLVHPDFSATVTTFPPPLKVMEVELAPPPAEGGGDKGGSTNLSALWHSLKSIKVVGKNFIFTRPRINKLKSMAATDTLPNPTGFEAVAGFLWHHIATSANPKTEDSVPTVLSFSANIRSRTNPKLPKSSMGNLIVDIHACSKNCIDFPDNVREIHSAIQTVQKKVEEMQGENGVKAFLAEREAGFRGYVDDINVANYTLSSWCKLGFDGVDFGFGKPSKVIPVGMMHPFLKNSMGFVDYSDVDGDGIEVWLFLEENEMNVLVSNDGFSAFVVA</sequence>
<evidence type="ECO:0000256" key="2">
    <source>
        <dbReference type="ARBA" id="ARBA00022679"/>
    </source>
</evidence>
<name>A0AAW1GYM6_SAPOF</name>
<proteinExistence type="inferred from homology"/>
<reference evidence="4" key="1">
    <citation type="submission" date="2024-03" db="EMBL/GenBank/DDBJ databases">
        <title>WGS assembly of Saponaria officinalis var. Norfolk2.</title>
        <authorList>
            <person name="Jenkins J."/>
            <person name="Shu S."/>
            <person name="Grimwood J."/>
            <person name="Barry K."/>
            <person name="Goodstein D."/>
            <person name="Schmutz J."/>
            <person name="Leebens-Mack J."/>
            <person name="Osbourn A."/>
        </authorList>
    </citation>
    <scope>NUCLEOTIDE SEQUENCE [LARGE SCALE GENOMIC DNA]</scope>
    <source>
        <strain evidence="4">JIC</strain>
    </source>
</reference>
<dbReference type="PANTHER" id="PTHR31623">
    <property type="entry name" value="F21J9.9"/>
    <property type="match status" value="1"/>
</dbReference>
<dbReference type="EMBL" id="JBDFQZ010000013">
    <property type="protein sequence ID" value="KAK9667944.1"/>
    <property type="molecule type" value="Genomic_DNA"/>
</dbReference>
<dbReference type="Gene3D" id="3.30.559.10">
    <property type="entry name" value="Chloramphenicol acetyltransferase-like domain"/>
    <property type="match status" value="2"/>
</dbReference>
<comment type="caution">
    <text evidence="4">The sequence shown here is derived from an EMBL/GenBank/DDBJ whole genome shotgun (WGS) entry which is preliminary data.</text>
</comment>
<evidence type="ECO:0000256" key="1">
    <source>
        <dbReference type="ARBA" id="ARBA00009861"/>
    </source>
</evidence>
<evidence type="ECO:0000313" key="5">
    <source>
        <dbReference type="Proteomes" id="UP001443914"/>
    </source>
</evidence>
<dbReference type="InterPro" id="IPR023213">
    <property type="entry name" value="CAT-like_dom_sf"/>
</dbReference>
<evidence type="ECO:0000256" key="3">
    <source>
        <dbReference type="ARBA" id="ARBA00023315"/>
    </source>
</evidence>
<dbReference type="Proteomes" id="UP001443914">
    <property type="component" value="Unassembled WGS sequence"/>
</dbReference>
<keyword evidence="5" id="KW-1185">Reference proteome</keyword>
<comment type="similarity">
    <text evidence="1">Belongs to the plant acyltransferase family.</text>
</comment>
<accession>A0AAW1GYM6</accession>
<dbReference type="AlphaFoldDB" id="A0AAW1GYM6"/>
<evidence type="ECO:0000313" key="4">
    <source>
        <dbReference type="EMBL" id="KAK9667944.1"/>
    </source>
</evidence>
<dbReference type="GO" id="GO:0016746">
    <property type="term" value="F:acyltransferase activity"/>
    <property type="evidence" value="ECO:0007669"/>
    <property type="project" value="UniProtKB-KW"/>
</dbReference>
<organism evidence="4 5">
    <name type="scientific">Saponaria officinalis</name>
    <name type="common">Common soapwort</name>
    <name type="synonym">Lychnis saponaria</name>
    <dbReference type="NCBI Taxonomy" id="3572"/>
    <lineage>
        <taxon>Eukaryota</taxon>
        <taxon>Viridiplantae</taxon>
        <taxon>Streptophyta</taxon>
        <taxon>Embryophyta</taxon>
        <taxon>Tracheophyta</taxon>
        <taxon>Spermatophyta</taxon>
        <taxon>Magnoliopsida</taxon>
        <taxon>eudicotyledons</taxon>
        <taxon>Gunneridae</taxon>
        <taxon>Pentapetalae</taxon>
        <taxon>Caryophyllales</taxon>
        <taxon>Caryophyllaceae</taxon>
        <taxon>Caryophylleae</taxon>
        <taxon>Saponaria</taxon>
    </lineage>
</organism>
<gene>
    <name evidence="4" type="ORF">RND81_13G022600</name>
</gene>
<protein>
    <submittedName>
        <fullName evidence="4">Uncharacterized protein</fullName>
    </submittedName>
</protein>
<keyword evidence="2" id="KW-0808">Transferase</keyword>
<keyword evidence="3" id="KW-0012">Acyltransferase</keyword>
<dbReference type="Pfam" id="PF02458">
    <property type="entry name" value="Transferase"/>
    <property type="match status" value="1"/>
</dbReference>